<accession>A0ABM8GK29</accession>
<keyword evidence="2 6" id="KW-0548">Nucleotidyltransferase</keyword>
<dbReference type="SUPFAM" id="SSF53448">
    <property type="entry name" value="Nucleotide-diphospho-sugar transferases"/>
    <property type="match status" value="1"/>
</dbReference>
<evidence type="ECO:0000313" key="6">
    <source>
        <dbReference type="EMBL" id="BDZ48753.1"/>
    </source>
</evidence>
<dbReference type="EMBL" id="AP027732">
    <property type="protein sequence ID" value="BDZ48753.1"/>
    <property type="molecule type" value="Genomic_DNA"/>
</dbReference>
<dbReference type="Proteomes" id="UP001321486">
    <property type="component" value="Chromosome"/>
</dbReference>
<evidence type="ECO:0000313" key="7">
    <source>
        <dbReference type="Proteomes" id="UP001321486"/>
    </source>
</evidence>
<dbReference type="PANTHER" id="PTHR40392:SF1">
    <property type="entry name" value="2-PHOSPHO-L-LACTATE GUANYLYLTRANSFERASE"/>
    <property type="match status" value="1"/>
</dbReference>
<dbReference type="GO" id="GO:0016779">
    <property type="term" value="F:nucleotidyltransferase activity"/>
    <property type="evidence" value="ECO:0007669"/>
    <property type="project" value="UniProtKB-KW"/>
</dbReference>
<keyword evidence="3" id="KW-0547">Nucleotide-binding</keyword>
<reference evidence="7" key="1">
    <citation type="journal article" date="2019" name="Int. J. Syst. Evol. Microbiol.">
        <title>The Global Catalogue of Microorganisms (GCM) 10K type strain sequencing project: providing services to taxonomists for standard genome sequencing and annotation.</title>
        <authorList>
            <consortium name="The Broad Institute Genomics Platform"/>
            <consortium name="The Broad Institute Genome Sequencing Center for Infectious Disease"/>
            <person name="Wu L."/>
            <person name="Ma J."/>
        </authorList>
    </citation>
    <scope>NUCLEOTIDE SEQUENCE [LARGE SCALE GENOMIC DNA]</scope>
    <source>
        <strain evidence="7">NBRC 108728</strain>
    </source>
</reference>
<evidence type="ECO:0000256" key="4">
    <source>
        <dbReference type="ARBA" id="ARBA00023134"/>
    </source>
</evidence>
<dbReference type="RefSeq" id="WP_286345683.1">
    <property type="nucleotide sequence ID" value="NZ_AP027732.1"/>
</dbReference>
<gene>
    <name evidence="6" type="primary">cofC</name>
    <name evidence="6" type="ORF">GCM10025867_09940</name>
</gene>
<sequence length="214" mass="20854">MTDPTWTVIVPVKGTANAKSRLGADRDLADAIAVDTVVAAVSAGVRVIVVTPSSSRVFAGIDVTVVDDPGSGLAGAVTAGIESAGSGPTAVLLGDLPALLPADLGAALAAAEAYPRALVADADGTGSTLITAASAALHVPHFGPGSRELHLAAGYVELAVPASSGLRRDVDTPDDLAALAPRLGRATRAVLAGRAARAAGSAGTGRAGRAGRTG</sequence>
<feature type="domain" description="MobA-like NTP transferase" evidence="5">
    <location>
        <begin position="34"/>
        <end position="135"/>
    </location>
</feature>
<proteinExistence type="predicted"/>
<dbReference type="InterPro" id="IPR025877">
    <property type="entry name" value="MobA-like_NTP_Trfase"/>
</dbReference>
<dbReference type="InterPro" id="IPR002835">
    <property type="entry name" value="CofC"/>
</dbReference>
<evidence type="ECO:0000259" key="5">
    <source>
        <dbReference type="Pfam" id="PF12804"/>
    </source>
</evidence>
<dbReference type="Pfam" id="PF12804">
    <property type="entry name" value="NTP_transf_3"/>
    <property type="match status" value="1"/>
</dbReference>
<evidence type="ECO:0000256" key="1">
    <source>
        <dbReference type="ARBA" id="ARBA00022679"/>
    </source>
</evidence>
<keyword evidence="1" id="KW-0808">Transferase</keyword>
<evidence type="ECO:0000256" key="2">
    <source>
        <dbReference type="ARBA" id="ARBA00022695"/>
    </source>
</evidence>
<dbReference type="Gene3D" id="3.90.550.10">
    <property type="entry name" value="Spore Coat Polysaccharide Biosynthesis Protein SpsA, Chain A"/>
    <property type="match status" value="1"/>
</dbReference>
<protein>
    <submittedName>
        <fullName evidence="6">2-phospho-L-lactate guanylyltransferase</fullName>
    </submittedName>
</protein>
<dbReference type="PANTHER" id="PTHR40392">
    <property type="entry name" value="2-PHOSPHO-L-LACTATE GUANYLYLTRANSFERASE"/>
    <property type="match status" value="1"/>
</dbReference>
<dbReference type="InterPro" id="IPR029044">
    <property type="entry name" value="Nucleotide-diphossugar_trans"/>
</dbReference>
<organism evidence="6 7">
    <name type="scientific">Frondihabitans sucicola</name>
    <dbReference type="NCBI Taxonomy" id="1268041"/>
    <lineage>
        <taxon>Bacteria</taxon>
        <taxon>Bacillati</taxon>
        <taxon>Actinomycetota</taxon>
        <taxon>Actinomycetes</taxon>
        <taxon>Micrococcales</taxon>
        <taxon>Microbacteriaceae</taxon>
        <taxon>Frondihabitans</taxon>
    </lineage>
</organism>
<dbReference type="NCBIfam" id="TIGR03552">
    <property type="entry name" value="F420_cofC"/>
    <property type="match status" value="1"/>
</dbReference>
<name>A0ABM8GK29_9MICO</name>
<keyword evidence="4" id="KW-0342">GTP-binding</keyword>
<keyword evidence="7" id="KW-1185">Reference proteome</keyword>
<evidence type="ECO:0000256" key="3">
    <source>
        <dbReference type="ARBA" id="ARBA00022741"/>
    </source>
</evidence>